<evidence type="ECO:0000313" key="2">
    <source>
        <dbReference type="EMBL" id="MEY8000427.1"/>
    </source>
</evidence>
<accession>A0ABV4BQC9</accession>
<dbReference type="EMBL" id="JBGEWD010000008">
    <property type="protein sequence ID" value="MEY8000427.1"/>
    <property type="molecule type" value="Genomic_DNA"/>
</dbReference>
<organism evidence="2 3">
    <name type="scientific">Clostridium moutaii</name>
    <dbReference type="NCBI Taxonomy" id="3240932"/>
    <lineage>
        <taxon>Bacteria</taxon>
        <taxon>Bacillati</taxon>
        <taxon>Bacillota</taxon>
        <taxon>Clostridia</taxon>
        <taxon>Eubacteriales</taxon>
        <taxon>Clostridiaceae</taxon>
        <taxon>Clostridium</taxon>
    </lineage>
</organism>
<name>A0ABV4BQC9_9CLOT</name>
<keyword evidence="1" id="KW-0812">Transmembrane</keyword>
<reference evidence="2 3" key="1">
    <citation type="submission" date="2024-08" db="EMBL/GenBank/DDBJ databases">
        <title>Clostridium lapicellarii sp. nov., and Clostridium renhuaiense sp. nov., two species isolated from the mud in a fermentation cellar used for producing sauce-flavour Chinese liquors.</title>
        <authorList>
            <person name="Yang F."/>
            <person name="Wang H."/>
            <person name="Chen L.Q."/>
            <person name="Zhou N."/>
            <person name="Lu J.J."/>
            <person name="Pu X.X."/>
            <person name="Wan B."/>
            <person name="Wang L."/>
            <person name="Liu S.J."/>
        </authorList>
    </citation>
    <scope>NUCLEOTIDE SEQUENCE [LARGE SCALE GENOMIC DNA]</scope>
    <source>
        <strain evidence="2 3">MT-5</strain>
    </source>
</reference>
<feature type="transmembrane region" description="Helical" evidence="1">
    <location>
        <begin position="63"/>
        <end position="81"/>
    </location>
</feature>
<gene>
    <name evidence="2" type="ORF">AB8U03_09515</name>
</gene>
<feature type="transmembrane region" description="Helical" evidence="1">
    <location>
        <begin position="124"/>
        <end position="144"/>
    </location>
</feature>
<keyword evidence="1" id="KW-1133">Transmembrane helix</keyword>
<feature type="transmembrane region" description="Helical" evidence="1">
    <location>
        <begin position="88"/>
        <end position="112"/>
    </location>
</feature>
<protein>
    <submittedName>
        <fullName evidence="2">Uncharacterized protein</fullName>
    </submittedName>
</protein>
<feature type="transmembrane region" description="Helical" evidence="1">
    <location>
        <begin position="37"/>
        <end position="57"/>
    </location>
</feature>
<comment type="caution">
    <text evidence="2">The sequence shown here is derived from an EMBL/GenBank/DDBJ whole genome shotgun (WGS) entry which is preliminary data.</text>
</comment>
<keyword evidence="1" id="KW-0472">Membrane</keyword>
<sequence>MLGVNWIELFLRGIPEMLLMIWGIHMIAKKPFNAKKCIPLSIIMSIIVFFLRELPIYFGVHTLIMLILIISIMVLIGIPIITSIYGTLFMLLILSLSEFLNMLILKLLAININLNSIAPIKKSLLGIPSLIIMLLILMIMKYLLNKRRTKNALN</sequence>
<dbReference type="RefSeq" id="WP_369704322.1">
    <property type="nucleotide sequence ID" value="NZ_JBGEWD010000008.1"/>
</dbReference>
<proteinExistence type="predicted"/>
<evidence type="ECO:0000256" key="1">
    <source>
        <dbReference type="SAM" id="Phobius"/>
    </source>
</evidence>
<dbReference type="Proteomes" id="UP001564657">
    <property type="component" value="Unassembled WGS sequence"/>
</dbReference>
<evidence type="ECO:0000313" key="3">
    <source>
        <dbReference type="Proteomes" id="UP001564657"/>
    </source>
</evidence>
<keyword evidence="3" id="KW-1185">Reference proteome</keyword>
<feature type="transmembrane region" description="Helical" evidence="1">
    <location>
        <begin position="6"/>
        <end position="25"/>
    </location>
</feature>